<proteinExistence type="predicted"/>
<dbReference type="EMBL" id="KN731849">
    <property type="protein sequence ID" value="KIH59545.1"/>
    <property type="molecule type" value="Genomic_DNA"/>
</dbReference>
<protein>
    <submittedName>
        <fullName evidence="1">Uncharacterized protein</fullName>
    </submittedName>
</protein>
<evidence type="ECO:0000313" key="2">
    <source>
        <dbReference type="Proteomes" id="UP000054047"/>
    </source>
</evidence>
<sequence>MNSIKATVLFNPGGLQILTKLLIESHIRDSWVEFAIYLAKRVVIPPYTAENRYSNPHPDWPSLVQMHSTSTLCDEK</sequence>
<dbReference type="Proteomes" id="UP000054047">
    <property type="component" value="Unassembled WGS sequence"/>
</dbReference>
<accession>A0A0C2GED9</accession>
<reference evidence="1 2" key="1">
    <citation type="submission" date="2013-12" db="EMBL/GenBank/DDBJ databases">
        <title>Draft genome of the parsitic nematode Ancylostoma duodenale.</title>
        <authorList>
            <person name="Mitreva M."/>
        </authorList>
    </citation>
    <scope>NUCLEOTIDE SEQUENCE [LARGE SCALE GENOMIC DNA]</scope>
    <source>
        <strain evidence="1 2">Zhejiang</strain>
    </source>
</reference>
<organism evidence="1 2">
    <name type="scientific">Ancylostoma duodenale</name>
    <dbReference type="NCBI Taxonomy" id="51022"/>
    <lineage>
        <taxon>Eukaryota</taxon>
        <taxon>Metazoa</taxon>
        <taxon>Ecdysozoa</taxon>
        <taxon>Nematoda</taxon>
        <taxon>Chromadorea</taxon>
        <taxon>Rhabditida</taxon>
        <taxon>Rhabditina</taxon>
        <taxon>Rhabditomorpha</taxon>
        <taxon>Strongyloidea</taxon>
        <taxon>Ancylostomatidae</taxon>
        <taxon>Ancylostomatinae</taxon>
        <taxon>Ancylostoma</taxon>
    </lineage>
</organism>
<gene>
    <name evidence="1" type="ORF">ANCDUO_10215</name>
</gene>
<name>A0A0C2GED9_9BILA</name>
<evidence type="ECO:0000313" key="1">
    <source>
        <dbReference type="EMBL" id="KIH59545.1"/>
    </source>
</evidence>
<dbReference type="AlphaFoldDB" id="A0A0C2GED9"/>
<keyword evidence="2" id="KW-1185">Reference proteome</keyword>